<evidence type="ECO:0000256" key="2">
    <source>
        <dbReference type="ARBA" id="ARBA00000711"/>
    </source>
</evidence>
<dbReference type="InterPro" id="IPR003203">
    <property type="entry name" value="CobU/CobP"/>
</dbReference>
<evidence type="ECO:0000256" key="6">
    <source>
        <dbReference type="ARBA" id="ARBA00005159"/>
    </source>
</evidence>
<evidence type="ECO:0000256" key="1">
    <source>
        <dbReference type="ARBA" id="ARBA00000312"/>
    </source>
</evidence>
<comment type="catalytic activity">
    <reaction evidence="3">
        <text>adenosylcob(III)inamide + GTP = adenosylcob(III)inamide phosphate + GDP + H(+)</text>
        <dbReference type="Rhea" id="RHEA:15765"/>
        <dbReference type="ChEBI" id="CHEBI:2480"/>
        <dbReference type="ChEBI" id="CHEBI:15378"/>
        <dbReference type="ChEBI" id="CHEBI:37565"/>
        <dbReference type="ChEBI" id="CHEBI:58189"/>
        <dbReference type="ChEBI" id="CHEBI:58502"/>
        <dbReference type="EC" id="2.7.1.156"/>
    </reaction>
</comment>
<dbReference type="GO" id="GO:0008820">
    <property type="term" value="F:cobinamide phosphate guanylyltransferase activity"/>
    <property type="evidence" value="ECO:0007669"/>
    <property type="project" value="UniProtKB-EC"/>
</dbReference>
<dbReference type="SUPFAM" id="SSF52540">
    <property type="entry name" value="P-loop containing nucleoside triphosphate hydrolases"/>
    <property type="match status" value="1"/>
</dbReference>
<dbReference type="Gene3D" id="3.40.50.300">
    <property type="entry name" value="P-loop containing nucleotide triphosphate hydrolases"/>
    <property type="match status" value="1"/>
</dbReference>
<keyword evidence="12 14" id="KW-0067">ATP-binding</keyword>
<proteinExistence type="inferred from homology"/>
<evidence type="ECO:0000256" key="9">
    <source>
        <dbReference type="ARBA" id="ARBA00022679"/>
    </source>
</evidence>
<evidence type="ECO:0000256" key="7">
    <source>
        <dbReference type="ARBA" id="ARBA00007490"/>
    </source>
</evidence>
<evidence type="ECO:0000256" key="13">
    <source>
        <dbReference type="ARBA" id="ARBA00023134"/>
    </source>
</evidence>
<comment type="catalytic activity">
    <reaction evidence="1 14">
        <text>adenosylcob(III)inamide + ATP = adenosylcob(III)inamide phosphate + ADP + H(+)</text>
        <dbReference type="Rhea" id="RHEA:15769"/>
        <dbReference type="ChEBI" id="CHEBI:2480"/>
        <dbReference type="ChEBI" id="CHEBI:15378"/>
        <dbReference type="ChEBI" id="CHEBI:30616"/>
        <dbReference type="ChEBI" id="CHEBI:58502"/>
        <dbReference type="ChEBI" id="CHEBI:456216"/>
        <dbReference type="EC" id="2.7.1.156"/>
    </reaction>
</comment>
<dbReference type="PANTHER" id="PTHR34848:SF1">
    <property type="entry name" value="BIFUNCTIONAL ADENOSYLCOBALAMIN BIOSYNTHESIS PROTEIN COBU"/>
    <property type="match status" value="1"/>
</dbReference>
<keyword evidence="11 14" id="KW-0418">Kinase</keyword>
<comment type="pathway">
    <text evidence="6 14">Cofactor biosynthesis; adenosylcobalamin biosynthesis; adenosylcobalamin from cob(II)yrinate a,c-diamide: step 5/7.</text>
</comment>
<keyword evidence="10 14" id="KW-0547">Nucleotide-binding</keyword>
<dbReference type="CDD" id="cd00544">
    <property type="entry name" value="CobU"/>
    <property type="match status" value="1"/>
</dbReference>
<dbReference type="InterPro" id="IPR027417">
    <property type="entry name" value="P-loop_NTPase"/>
</dbReference>
<dbReference type="PANTHER" id="PTHR34848">
    <property type="match status" value="1"/>
</dbReference>
<dbReference type="NCBIfam" id="NF004469">
    <property type="entry name" value="PRK05800.1"/>
    <property type="match status" value="1"/>
</dbReference>
<keyword evidence="15" id="KW-0548">Nucleotidyltransferase</keyword>
<gene>
    <name evidence="15" type="primary">cobU</name>
    <name evidence="15" type="ORF">ACFSM5_10570</name>
</gene>
<dbReference type="EMBL" id="JBHUIP010000010">
    <property type="protein sequence ID" value="MFD2263331.1"/>
    <property type="molecule type" value="Genomic_DNA"/>
</dbReference>
<evidence type="ECO:0000256" key="11">
    <source>
        <dbReference type="ARBA" id="ARBA00022777"/>
    </source>
</evidence>
<evidence type="ECO:0000256" key="10">
    <source>
        <dbReference type="ARBA" id="ARBA00022741"/>
    </source>
</evidence>
<keyword evidence="16" id="KW-1185">Reference proteome</keyword>
<comment type="function">
    <text evidence="4 14">Catalyzes ATP-dependent phosphorylation of adenosylcobinamide and addition of GMP to adenosylcobinamide phosphate.</text>
</comment>
<sequence length="176" mass="18768">MSDVPFGARATTSLIIGGARSGKSRLAEERLTAMGGGTFIATAQIWDEEMAERISLHRASRPADWTLIEEPHDLIGALDRAEGYGRPILVDCLTLWLSNRLLAGADLMAESRALADRLTSPAQPVLLVTNEVGLAIVPETPLGRRFRDAAGSLNQRLAAIAGDVTLVVAGLSLKLK</sequence>
<evidence type="ECO:0000256" key="3">
    <source>
        <dbReference type="ARBA" id="ARBA00001522"/>
    </source>
</evidence>
<evidence type="ECO:0000256" key="14">
    <source>
        <dbReference type="PIRNR" id="PIRNR006135"/>
    </source>
</evidence>
<evidence type="ECO:0000313" key="16">
    <source>
        <dbReference type="Proteomes" id="UP001597295"/>
    </source>
</evidence>
<comment type="pathway">
    <text evidence="5 14">Cofactor biosynthesis; adenosylcobalamin biosynthesis; adenosylcobalamin from cob(II)yrinate a,c-diamide: step 6/7.</text>
</comment>
<evidence type="ECO:0000256" key="4">
    <source>
        <dbReference type="ARBA" id="ARBA00003889"/>
    </source>
</evidence>
<evidence type="ECO:0000256" key="5">
    <source>
        <dbReference type="ARBA" id="ARBA00004692"/>
    </source>
</evidence>
<dbReference type="PIRSF" id="PIRSF006135">
    <property type="entry name" value="CobU"/>
    <property type="match status" value="1"/>
</dbReference>
<dbReference type="Proteomes" id="UP001597295">
    <property type="component" value="Unassembled WGS sequence"/>
</dbReference>
<accession>A0ABW5DV26</accession>
<dbReference type="RefSeq" id="WP_379876328.1">
    <property type="nucleotide sequence ID" value="NZ_JBHUIP010000010.1"/>
</dbReference>
<evidence type="ECO:0000256" key="8">
    <source>
        <dbReference type="ARBA" id="ARBA00022573"/>
    </source>
</evidence>
<dbReference type="Pfam" id="PF02283">
    <property type="entry name" value="CobU"/>
    <property type="match status" value="1"/>
</dbReference>
<keyword evidence="8 14" id="KW-0169">Cobalamin biosynthesis</keyword>
<dbReference type="EC" id="2.7.1.156" evidence="14"/>
<evidence type="ECO:0000313" key="15">
    <source>
        <dbReference type="EMBL" id="MFD2263331.1"/>
    </source>
</evidence>
<keyword evidence="9 14" id="KW-0808">Transferase</keyword>
<comment type="caution">
    <text evidence="15">The sequence shown here is derived from an EMBL/GenBank/DDBJ whole genome shotgun (WGS) entry which is preliminary data.</text>
</comment>
<organism evidence="15 16">
    <name type="scientific">Lacibacterium aquatile</name>
    <dbReference type="NCBI Taxonomy" id="1168082"/>
    <lineage>
        <taxon>Bacteria</taxon>
        <taxon>Pseudomonadati</taxon>
        <taxon>Pseudomonadota</taxon>
        <taxon>Alphaproteobacteria</taxon>
        <taxon>Rhodospirillales</taxon>
        <taxon>Rhodospirillaceae</taxon>
    </lineage>
</organism>
<protein>
    <recommendedName>
        <fullName evidence="14">Bifunctional adenosylcobalamin biosynthesis protein</fullName>
        <ecNumber evidence="14">2.7.1.156</ecNumber>
        <ecNumber evidence="14">2.7.7.62</ecNumber>
    </recommendedName>
</protein>
<dbReference type="EC" id="2.7.7.62" evidence="14"/>
<reference evidence="16" key="1">
    <citation type="journal article" date="2019" name="Int. J. Syst. Evol. Microbiol.">
        <title>The Global Catalogue of Microorganisms (GCM) 10K type strain sequencing project: providing services to taxonomists for standard genome sequencing and annotation.</title>
        <authorList>
            <consortium name="The Broad Institute Genomics Platform"/>
            <consortium name="The Broad Institute Genome Sequencing Center for Infectious Disease"/>
            <person name="Wu L."/>
            <person name="Ma J."/>
        </authorList>
    </citation>
    <scope>NUCLEOTIDE SEQUENCE [LARGE SCALE GENOMIC DNA]</scope>
    <source>
        <strain evidence="16">CGMCC 1.19062</strain>
    </source>
</reference>
<comment type="similarity">
    <text evidence="7 14">Belongs to the CobU/CobP family.</text>
</comment>
<dbReference type="GO" id="GO:0043752">
    <property type="term" value="F:adenosylcobinamide kinase activity"/>
    <property type="evidence" value="ECO:0007669"/>
    <property type="project" value="UniProtKB-EC"/>
</dbReference>
<keyword evidence="13 14" id="KW-0342">GTP-binding</keyword>
<name>A0ABW5DV26_9PROT</name>
<comment type="catalytic activity">
    <reaction evidence="2 14">
        <text>adenosylcob(III)inamide phosphate + GTP + H(+) = adenosylcob(III)inamide-GDP + diphosphate</text>
        <dbReference type="Rhea" id="RHEA:22712"/>
        <dbReference type="ChEBI" id="CHEBI:15378"/>
        <dbReference type="ChEBI" id="CHEBI:33019"/>
        <dbReference type="ChEBI" id="CHEBI:37565"/>
        <dbReference type="ChEBI" id="CHEBI:58502"/>
        <dbReference type="ChEBI" id="CHEBI:60487"/>
        <dbReference type="EC" id="2.7.7.62"/>
    </reaction>
</comment>
<evidence type="ECO:0000256" key="12">
    <source>
        <dbReference type="ARBA" id="ARBA00022840"/>
    </source>
</evidence>